<gene>
    <name evidence="1" type="ORF">RV045_10090</name>
</gene>
<comment type="caution">
    <text evidence="1">The sequence shown here is derived from an EMBL/GenBank/DDBJ whole genome shotgun (WGS) entry which is preliminary data.</text>
</comment>
<name>A0ACC6P3K3_9BURK</name>
<organism evidence="1 2">
    <name type="scientific">Amphibiibacter pelophylacis</name>
    <dbReference type="NCBI Taxonomy" id="1799477"/>
    <lineage>
        <taxon>Bacteria</taxon>
        <taxon>Pseudomonadati</taxon>
        <taxon>Pseudomonadota</taxon>
        <taxon>Betaproteobacteria</taxon>
        <taxon>Burkholderiales</taxon>
        <taxon>Sphaerotilaceae</taxon>
        <taxon>Amphibiibacter</taxon>
    </lineage>
</organism>
<evidence type="ECO:0000313" key="2">
    <source>
        <dbReference type="Proteomes" id="UP001364695"/>
    </source>
</evidence>
<keyword evidence="1" id="KW-0032">Aminotransferase</keyword>
<sequence length="506" mass="54590">MSPLPATPSKTPPRYIGIGQGVARMIDDQAFRPGQRLPSVRELAAQHGVSVSTAVQALRWLEERHRIIARPRAGYFVAPKSRTLPSVSRPPRHSVPVVRPHRTATISGNPDLASGPGVNFGGYSPKDARLYDGERVRIALARATRLQRRSLITYDDSPGTPLLREAMARRALALGCTLDPARILVTQCCTQAVSLCLQAVTRPGDTVALESPTHFGFLDLLEALHLRALEIPTHPRHGISLPALQLALDTQPVKAVLLVPALSNPLGASMRLADKRRLVQMLSAHQTPLIEDVIFNDLLVGDERRRAAKSFDTEGLVMVCGSFSKTLAPGLRLGWVEPGRWHAPVASLKRVLGGPTNVILEHTLADVLSQGGYEARVRQMSERMRARLAHARACVVNSFPAGTRVSDPPAGYALWAELPSGVDTLALHTRCQGEGIGFGPGALFSASDRFGHCLRLSFAGEMGGAEFAALERIGELAQEMLAGRHARSEPLRPACSDAPAPQNHPA</sequence>
<dbReference type="EMBL" id="JAWDIE010000015">
    <property type="protein sequence ID" value="MEJ7138770.1"/>
    <property type="molecule type" value="Genomic_DNA"/>
</dbReference>
<keyword evidence="2" id="KW-1185">Reference proteome</keyword>
<dbReference type="Proteomes" id="UP001364695">
    <property type="component" value="Unassembled WGS sequence"/>
</dbReference>
<proteinExistence type="predicted"/>
<reference evidence="1" key="1">
    <citation type="submission" date="2023-10" db="EMBL/GenBank/DDBJ databases">
        <title>Amphibacter perezi, gen. nov., sp. nov. a novel taxa of the family Comamonadaceae, class Betaproteobacteria isolated from the skin microbiota of Pelophylax perezi from different populations.</title>
        <authorList>
            <person name="Costa S."/>
            <person name="Proenca D.N."/>
            <person name="Lopes I."/>
            <person name="Morais P.V."/>
        </authorList>
    </citation>
    <scope>NUCLEOTIDE SEQUENCE</scope>
    <source>
        <strain evidence="1">SL12-8</strain>
    </source>
</reference>
<accession>A0ACC6P3K3</accession>
<evidence type="ECO:0000313" key="1">
    <source>
        <dbReference type="EMBL" id="MEJ7138770.1"/>
    </source>
</evidence>
<protein>
    <submittedName>
        <fullName evidence="1">PLP-dependent aminotransferase family protein</fullName>
    </submittedName>
</protein>
<keyword evidence="1" id="KW-0808">Transferase</keyword>